<accession>A0A238VSF7</accession>
<dbReference type="EC" id="5.1.3.3" evidence="5"/>
<dbReference type="OrthoDB" id="9779408at2"/>
<evidence type="ECO:0000256" key="3">
    <source>
        <dbReference type="ARBA" id="ARBA00023235"/>
    </source>
</evidence>
<dbReference type="InterPro" id="IPR015443">
    <property type="entry name" value="Aldose_1-epimerase"/>
</dbReference>
<dbReference type="GO" id="GO:0033499">
    <property type="term" value="P:galactose catabolic process via UDP-galactose, Leloir pathway"/>
    <property type="evidence" value="ECO:0007669"/>
    <property type="project" value="TreeGrafter"/>
</dbReference>
<gene>
    <name evidence="10" type="ORF">SAMN06265355_102208</name>
</gene>
<evidence type="ECO:0000256" key="9">
    <source>
        <dbReference type="SAM" id="MobiDB-lite"/>
    </source>
</evidence>
<dbReference type="NCBIfam" id="NF008277">
    <property type="entry name" value="PRK11055.1"/>
    <property type="match status" value="1"/>
</dbReference>
<keyword evidence="11" id="KW-1185">Reference proteome</keyword>
<evidence type="ECO:0000256" key="8">
    <source>
        <dbReference type="PIRSR" id="PIRSR005096-3"/>
    </source>
</evidence>
<dbReference type="EMBL" id="FZNP01000002">
    <property type="protein sequence ID" value="SNR36449.1"/>
    <property type="molecule type" value="Genomic_DNA"/>
</dbReference>
<proteinExistence type="inferred from homology"/>
<comment type="similarity">
    <text evidence="2 5">Belongs to the aldose epimerase family.</text>
</comment>
<dbReference type="InterPro" id="IPR011013">
    <property type="entry name" value="Gal_mutarotase_sf_dom"/>
</dbReference>
<dbReference type="GO" id="GO:0005737">
    <property type="term" value="C:cytoplasm"/>
    <property type="evidence" value="ECO:0007669"/>
    <property type="project" value="TreeGrafter"/>
</dbReference>
<feature type="binding site" evidence="8">
    <location>
        <begin position="183"/>
        <end position="185"/>
    </location>
    <ligand>
        <name>beta-D-galactose</name>
        <dbReference type="ChEBI" id="CHEBI:27667"/>
    </ligand>
</feature>
<evidence type="ECO:0000256" key="6">
    <source>
        <dbReference type="PIRSR" id="PIRSR005096-1"/>
    </source>
</evidence>
<feature type="active site" description="Proton acceptor" evidence="6">
    <location>
        <position position="297"/>
    </location>
</feature>
<dbReference type="Proteomes" id="UP000198420">
    <property type="component" value="Unassembled WGS sequence"/>
</dbReference>
<dbReference type="Gene3D" id="2.70.98.10">
    <property type="match status" value="1"/>
</dbReference>
<name>A0A238VSF7_9ACTN</name>
<keyword evidence="4 5" id="KW-0119">Carbohydrate metabolism</keyword>
<evidence type="ECO:0000313" key="10">
    <source>
        <dbReference type="EMBL" id="SNR36449.1"/>
    </source>
</evidence>
<keyword evidence="3 5" id="KW-0413">Isomerase</keyword>
<dbReference type="PANTHER" id="PTHR10091:SF0">
    <property type="entry name" value="GALACTOSE MUTAROTASE"/>
    <property type="match status" value="1"/>
</dbReference>
<dbReference type="GO" id="GO:0006006">
    <property type="term" value="P:glucose metabolic process"/>
    <property type="evidence" value="ECO:0007669"/>
    <property type="project" value="TreeGrafter"/>
</dbReference>
<evidence type="ECO:0000256" key="1">
    <source>
        <dbReference type="ARBA" id="ARBA00005028"/>
    </source>
</evidence>
<evidence type="ECO:0000256" key="2">
    <source>
        <dbReference type="ARBA" id="ARBA00006206"/>
    </source>
</evidence>
<organism evidence="10 11">
    <name type="scientific">Actinomadura mexicana</name>
    <dbReference type="NCBI Taxonomy" id="134959"/>
    <lineage>
        <taxon>Bacteria</taxon>
        <taxon>Bacillati</taxon>
        <taxon>Actinomycetota</taxon>
        <taxon>Actinomycetes</taxon>
        <taxon>Streptosporangiales</taxon>
        <taxon>Thermomonosporaceae</taxon>
        <taxon>Actinomadura</taxon>
    </lineage>
</organism>
<evidence type="ECO:0000256" key="5">
    <source>
        <dbReference type="PIRNR" id="PIRNR005096"/>
    </source>
</evidence>
<comment type="pathway">
    <text evidence="1 5">Carbohydrate metabolism; hexose metabolism.</text>
</comment>
<feature type="region of interest" description="Disordered" evidence="9">
    <location>
        <begin position="1"/>
        <end position="22"/>
    </location>
</feature>
<evidence type="ECO:0000256" key="4">
    <source>
        <dbReference type="ARBA" id="ARBA00023277"/>
    </source>
</evidence>
<dbReference type="PIRSF" id="PIRSF005096">
    <property type="entry name" value="GALM"/>
    <property type="match status" value="1"/>
</dbReference>
<dbReference type="GO" id="GO:0004034">
    <property type="term" value="F:aldose 1-epimerase activity"/>
    <property type="evidence" value="ECO:0007669"/>
    <property type="project" value="UniProtKB-EC"/>
</dbReference>
<dbReference type="UniPathway" id="UPA00242"/>
<dbReference type="InterPro" id="IPR047215">
    <property type="entry name" value="Galactose_mutarotase-like"/>
</dbReference>
<dbReference type="InterPro" id="IPR014718">
    <property type="entry name" value="GH-type_carb-bd"/>
</dbReference>
<feature type="binding site" evidence="7">
    <location>
        <position position="244"/>
    </location>
    <ligand>
        <name>beta-D-galactose</name>
        <dbReference type="ChEBI" id="CHEBI:27667"/>
    </ligand>
</feature>
<dbReference type="SUPFAM" id="SSF74650">
    <property type="entry name" value="Galactose mutarotase-like"/>
    <property type="match status" value="1"/>
</dbReference>
<dbReference type="PANTHER" id="PTHR10091">
    <property type="entry name" value="ALDOSE-1-EPIMERASE"/>
    <property type="match status" value="1"/>
</dbReference>
<dbReference type="RefSeq" id="WP_089310504.1">
    <property type="nucleotide sequence ID" value="NZ_FZNP01000002.1"/>
</dbReference>
<protein>
    <recommendedName>
        <fullName evidence="5">Aldose 1-epimerase</fullName>
        <ecNumber evidence="5">5.1.3.3</ecNumber>
    </recommendedName>
</protein>
<sequence length="332" mass="35552">MRLHDGAAGATPESGATRGFGVTPEGERVERHVLDNGRLRACVLTYGAILQRLEVADGANVVLGLATLDDYLHRSRYFGAVVGRYANRIAGGGFTLDGREYRLAVNDGGHSLHGGVRGFDKRVWSVESAGPAEVELSLVSPDGEEGYPGELRARVRYVLDGDALRLEYRATTDAPTVVNLTNHSYFDLSGSGDVRGHVVAMEADRYLPVDAGKIPTGEPAPVAGTPFDFTVPTRVGARLGGRYDHCFVLRGRVAVADPAGGRTMEVTTTEPGVQFYTGHMLDGVATPYGPFAGLCLETQRFPDAPNRPAFPSAVLRPGQEHVSVTTYRFGHA</sequence>
<dbReference type="Pfam" id="PF01263">
    <property type="entry name" value="Aldose_epim"/>
    <property type="match status" value="1"/>
</dbReference>
<feature type="active site" description="Proton donor" evidence="6">
    <location>
        <position position="183"/>
    </location>
</feature>
<dbReference type="InterPro" id="IPR008183">
    <property type="entry name" value="Aldose_1/G6P_1-epimerase"/>
</dbReference>
<evidence type="ECO:0000256" key="7">
    <source>
        <dbReference type="PIRSR" id="PIRSR005096-2"/>
    </source>
</evidence>
<dbReference type="CDD" id="cd09019">
    <property type="entry name" value="galactose_mutarotase_like"/>
    <property type="match status" value="1"/>
</dbReference>
<dbReference type="GO" id="GO:0030246">
    <property type="term" value="F:carbohydrate binding"/>
    <property type="evidence" value="ECO:0007669"/>
    <property type="project" value="InterPro"/>
</dbReference>
<dbReference type="AlphaFoldDB" id="A0A238VSF7"/>
<comment type="catalytic activity">
    <reaction evidence="5">
        <text>alpha-D-glucose = beta-D-glucose</text>
        <dbReference type="Rhea" id="RHEA:10264"/>
        <dbReference type="ChEBI" id="CHEBI:15903"/>
        <dbReference type="ChEBI" id="CHEBI:17925"/>
        <dbReference type="EC" id="5.1.3.3"/>
    </reaction>
</comment>
<evidence type="ECO:0000313" key="11">
    <source>
        <dbReference type="Proteomes" id="UP000198420"/>
    </source>
</evidence>
<reference evidence="11" key="1">
    <citation type="submission" date="2017-06" db="EMBL/GenBank/DDBJ databases">
        <authorList>
            <person name="Varghese N."/>
            <person name="Submissions S."/>
        </authorList>
    </citation>
    <scope>NUCLEOTIDE SEQUENCE [LARGE SCALE GENOMIC DNA]</scope>
    <source>
        <strain evidence="11">DSM 44485</strain>
    </source>
</reference>
<feature type="binding site" evidence="8">
    <location>
        <begin position="87"/>
        <end position="88"/>
    </location>
    <ligand>
        <name>beta-D-galactose</name>
        <dbReference type="ChEBI" id="CHEBI:27667"/>
    </ligand>
</feature>